<sequence>MKLSISNIAWEKEEDTKILPILKEYGFLGVEVAPTKINNPVSAITKDQLQKYRDFWNSNGIQLNAMQSLLFGRPDIILFDSKEKQQEAIGYFGDIFTIAQVLGVQKLVFGSPKNRLIKGRDQKEVFSEAVSLFEKIGELAHKKEVVFCIEPNPLQYGCDFVTTSIEALQLVKAVNHPGFGLHLDTGTMIINNESPANILEQCMPYIQHFHISEPFLDLIGSNTSIHREISIILKEYQYSNWISIEMKNNIKLNNYEAVNEAIHFVAELYQS</sequence>
<organism evidence="1 2">
    <name type="scientific">Paenibacillus mesotrionivorans</name>
    <dbReference type="NCBI Taxonomy" id="3160968"/>
    <lineage>
        <taxon>Bacteria</taxon>
        <taxon>Bacillati</taxon>
        <taxon>Bacillota</taxon>
        <taxon>Bacilli</taxon>
        <taxon>Bacillales</taxon>
        <taxon>Paenibacillaceae</taxon>
        <taxon>Paenibacillus</taxon>
    </lineage>
</organism>
<gene>
    <name evidence="1" type="ORF">ACI1P1_10330</name>
</gene>
<reference evidence="1" key="1">
    <citation type="submission" date="2024-12" db="EMBL/GenBank/DDBJ databases">
        <authorList>
            <person name="Wu N."/>
        </authorList>
    </citation>
    <scope>NUCLEOTIDE SEQUENCE</scope>
    <source>
        <strain evidence="1">P15</strain>
    </source>
</reference>
<comment type="caution">
    <text evidence="1">The sequence shown here is derived from an EMBL/GenBank/DDBJ whole genome shotgun (WGS) entry which is preliminary data.</text>
</comment>
<accession>A0ACC7NV98</accession>
<dbReference type="EMBL" id="JBJURJ010000006">
    <property type="protein sequence ID" value="MFM9328684.1"/>
    <property type="molecule type" value="Genomic_DNA"/>
</dbReference>
<proteinExistence type="predicted"/>
<evidence type="ECO:0000313" key="2">
    <source>
        <dbReference type="Proteomes" id="UP001631969"/>
    </source>
</evidence>
<keyword evidence="2" id="KW-1185">Reference proteome</keyword>
<protein>
    <submittedName>
        <fullName evidence="1">Sugar phosphate isomerase/epimerase family protein</fullName>
    </submittedName>
</protein>
<evidence type="ECO:0000313" key="1">
    <source>
        <dbReference type="EMBL" id="MFM9328684.1"/>
    </source>
</evidence>
<dbReference type="Proteomes" id="UP001631969">
    <property type="component" value="Unassembled WGS sequence"/>
</dbReference>
<keyword evidence="1" id="KW-0413">Isomerase</keyword>
<name>A0ACC7NV98_9BACL</name>